<dbReference type="GeneID" id="115017995"/>
<dbReference type="InParanoid" id="A0A6J2QXW7"/>
<gene>
    <name evidence="5" type="primary">fam124b</name>
</gene>
<evidence type="ECO:0000313" key="4">
    <source>
        <dbReference type="Proteomes" id="UP000504630"/>
    </source>
</evidence>
<organism evidence="4 5">
    <name type="scientific">Cottoperca gobio</name>
    <name type="common">Frogmouth</name>
    <name type="synonym">Aphritis gobio</name>
    <dbReference type="NCBI Taxonomy" id="56716"/>
    <lineage>
        <taxon>Eukaryota</taxon>
        <taxon>Metazoa</taxon>
        <taxon>Chordata</taxon>
        <taxon>Craniata</taxon>
        <taxon>Vertebrata</taxon>
        <taxon>Euteleostomi</taxon>
        <taxon>Actinopterygii</taxon>
        <taxon>Neopterygii</taxon>
        <taxon>Teleostei</taxon>
        <taxon>Neoteleostei</taxon>
        <taxon>Acanthomorphata</taxon>
        <taxon>Eupercaria</taxon>
        <taxon>Perciformes</taxon>
        <taxon>Notothenioidei</taxon>
        <taxon>Bovichtidae</taxon>
        <taxon>Cottoperca</taxon>
    </lineage>
</organism>
<accession>A0A6J2QXW7</accession>
<feature type="region of interest" description="Disordered" evidence="2">
    <location>
        <begin position="328"/>
        <end position="347"/>
    </location>
</feature>
<dbReference type="InterPro" id="IPR029380">
    <property type="entry name" value="FAM124"/>
</dbReference>
<dbReference type="Pfam" id="PF15067">
    <property type="entry name" value="FAM124"/>
    <property type="match status" value="1"/>
</dbReference>
<dbReference type="PANTHER" id="PTHR14715">
    <property type="entry name" value="FAM124 DOMAIN-CONTAINING PROTEIN-RELATED"/>
    <property type="match status" value="1"/>
</dbReference>
<dbReference type="RefSeq" id="XP_029302641.1">
    <property type="nucleotide sequence ID" value="XM_029446781.1"/>
</dbReference>
<dbReference type="OrthoDB" id="10023686at2759"/>
<proteinExistence type="inferred from homology"/>
<evidence type="ECO:0000256" key="1">
    <source>
        <dbReference type="ARBA" id="ARBA00006440"/>
    </source>
</evidence>
<dbReference type="Proteomes" id="UP000504630">
    <property type="component" value="Chromosome 13"/>
</dbReference>
<sequence length="557" mass="61216">MFGRVGVLKKRADDENVDSGAETAESDCSRMSSSGIELMTSRVRQQRQQQLLLMNLHLLANPGDSLLLQHTLDRLLRWLCPSLCIFHVSERASPFRSYTHLCPVAGYPSLAITFFLHEAYGEERILKVLDFFQRPPWQYHHTETCGSRTGGIHITSSSLPANAMLRPYLLPSRDFYSLGAGMPVWGVRPVHCGGEILRVTLYSGYDNYEDAVRLYETVLQRQAEEQKTGFCWFTLHTEPGLCLQLALKQLSPGIRVEPCTSAVLQFCVEEIGQLVPLLPNPCTPISTTRWQTEDLDGNKVLFQVKTPAQPQRPLTCAFPLTCPSVSPRGMQLRSPGQGHSLSPCSLTTPLPWQAHRQGLRPRSEPVPEKLYGGGESQGSGSCCSTPPGSSCYSSQRSSPAPPSTTNHPDSPLRPSITRSLSHLLLEEDEEEPETNVDTGVPISLHSDTAIKIIARSSSMDLLMNLHPERPAAVGASAVEGLAKELIECLPRTRIHPQVGSRTWGSAGCTDRARKGCGSRAVLAGQSPFKGPFVENRTTAELPSALANNKEPVDEFFI</sequence>
<reference evidence="5" key="1">
    <citation type="submission" date="2025-08" db="UniProtKB">
        <authorList>
            <consortium name="RefSeq"/>
        </authorList>
    </citation>
    <scope>IDENTIFICATION</scope>
</reference>
<dbReference type="InterPro" id="IPR046365">
    <property type="entry name" value="FAM124_dom"/>
</dbReference>
<feature type="compositionally biased region" description="Low complexity" evidence="2">
    <location>
        <begin position="378"/>
        <end position="395"/>
    </location>
</feature>
<evidence type="ECO:0000256" key="2">
    <source>
        <dbReference type="SAM" id="MobiDB-lite"/>
    </source>
</evidence>
<dbReference type="AlphaFoldDB" id="A0A6J2QXW7"/>
<feature type="domain" description="FAM124" evidence="3">
    <location>
        <begin position="54"/>
        <end position="303"/>
    </location>
</feature>
<dbReference type="GO" id="GO:0005654">
    <property type="term" value="C:nucleoplasm"/>
    <property type="evidence" value="ECO:0007669"/>
    <property type="project" value="TreeGrafter"/>
</dbReference>
<evidence type="ECO:0000259" key="3">
    <source>
        <dbReference type="Pfam" id="PF15067"/>
    </source>
</evidence>
<evidence type="ECO:0000313" key="5">
    <source>
        <dbReference type="RefSeq" id="XP_029302641.1"/>
    </source>
</evidence>
<feature type="region of interest" description="Disordered" evidence="2">
    <location>
        <begin position="354"/>
        <end position="415"/>
    </location>
</feature>
<dbReference type="CTD" id="79843"/>
<name>A0A6J2QXW7_COTGO</name>
<comment type="similarity">
    <text evidence="1">Belongs to the FAM124 family.</text>
</comment>
<feature type="compositionally biased region" description="Polar residues" evidence="2">
    <location>
        <begin position="337"/>
        <end position="347"/>
    </location>
</feature>
<keyword evidence="4" id="KW-1185">Reference proteome</keyword>
<dbReference type="KEGG" id="cgob:115017995"/>
<dbReference type="PANTHER" id="PTHR14715:SF2">
    <property type="entry name" value="PROTEIN FAM124B"/>
    <property type="match status" value="1"/>
</dbReference>
<protein>
    <submittedName>
        <fullName evidence="5">Protein FAM124B</fullName>
    </submittedName>
</protein>